<keyword evidence="16" id="KW-1185">Reference proteome</keyword>
<evidence type="ECO:0000313" key="16">
    <source>
        <dbReference type="Proteomes" id="UP000198518"/>
    </source>
</evidence>
<dbReference type="EC" id="1.1.1.169" evidence="3 12"/>
<dbReference type="InterPro" id="IPR008927">
    <property type="entry name" value="6-PGluconate_DH-like_C_sf"/>
</dbReference>
<evidence type="ECO:0000256" key="9">
    <source>
        <dbReference type="ARBA" id="ARBA00047506"/>
    </source>
</evidence>
<dbReference type="Gene3D" id="3.40.50.720">
    <property type="entry name" value="NAD(P)-binding Rossmann-like Domain"/>
    <property type="match status" value="1"/>
</dbReference>
<comment type="catalytic activity">
    <reaction evidence="9">
        <text>(R)-pantoate + NADP(+) = 2-dehydropantoate + NADPH + H(+)</text>
        <dbReference type="Rhea" id="RHEA:16233"/>
        <dbReference type="ChEBI" id="CHEBI:11561"/>
        <dbReference type="ChEBI" id="CHEBI:15378"/>
        <dbReference type="ChEBI" id="CHEBI:15980"/>
        <dbReference type="ChEBI" id="CHEBI:57783"/>
        <dbReference type="ChEBI" id="CHEBI:58349"/>
        <dbReference type="EC" id="1.1.1.169"/>
    </reaction>
    <physiologicalReaction direction="right-to-left" evidence="9">
        <dbReference type="Rhea" id="RHEA:16235"/>
    </physiologicalReaction>
</comment>
<gene>
    <name evidence="15" type="ORF">SAMN04487945_0698</name>
</gene>
<dbReference type="Pfam" id="PF08546">
    <property type="entry name" value="ApbA_C"/>
    <property type="match status" value="1"/>
</dbReference>
<evidence type="ECO:0000256" key="5">
    <source>
        <dbReference type="ARBA" id="ARBA00022857"/>
    </source>
</evidence>
<dbReference type="GO" id="GO:0050661">
    <property type="term" value="F:NADP binding"/>
    <property type="evidence" value="ECO:0007669"/>
    <property type="project" value="TreeGrafter"/>
</dbReference>
<keyword evidence="5 12" id="KW-0521">NADP</keyword>
<dbReference type="OrthoDB" id="201845at2157"/>
<accession>A0A1I0NAJ2</accession>
<evidence type="ECO:0000259" key="14">
    <source>
        <dbReference type="Pfam" id="PF08546"/>
    </source>
</evidence>
<dbReference type="GO" id="GO:0015937">
    <property type="term" value="P:coenzyme A biosynthetic process"/>
    <property type="evidence" value="ECO:0007669"/>
    <property type="project" value="UniProtKB-UniPathway"/>
</dbReference>
<evidence type="ECO:0000256" key="11">
    <source>
        <dbReference type="ARBA" id="ARBA00056765"/>
    </source>
</evidence>
<evidence type="ECO:0000256" key="6">
    <source>
        <dbReference type="ARBA" id="ARBA00022993"/>
    </source>
</evidence>
<comment type="function">
    <text evidence="11">Catalyzes the NAD(P)H-dependent reduction of ketopantoate into pantoic acid.</text>
</comment>
<reference evidence="15 16" key="1">
    <citation type="submission" date="2016-10" db="EMBL/GenBank/DDBJ databases">
        <authorList>
            <person name="de Groot N.N."/>
        </authorList>
    </citation>
    <scope>NUCLEOTIDE SEQUENCE [LARGE SCALE GENOMIC DNA]</scope>
    <source>
        <strain evidence="15 16">CGMCC 1.5337</strain>
    </source>
</reference>
<protein>
    <recommendedName>
        <fullName evidence="4 12">2-dehydropantoate 2-reductase</fullName>
        <ecNumber evidence="3 12">1.1.1.169</ecNumber>
    </recommendedName>
    <alternativeName>
        <fullName evidence="8 12">Ketopantoate reductase</fullName>
    </alternativeName>
</protein>
<dbReference type="InterPro" id="IPR003710">
    <property type="entry name" value="ApbA"/>
</dbReference>
<evidence type="ECO:0000256" key="7">
    <source>
        <dbReference type="ARBA" id="ARBA00023002"/>
    </source>
</evidence>
<dbReference type="InterPro" id="IPR036291">
    <property type="entry name" value="NAD(P)-bd_dom_sf"/>
</dbReference>
<dbReference type="InterPro" id="IPR013328">
    <property type="entry name" value="6PGD_dom2"/>
</dbReference>
<dbReference type="PANTHER" id="PTHR43765">
    <property type="entry name" value="2-DEHYDROPANTOATE 2-REDUCTASE-RELATED"/>
    <property type="match status" value="1"/>
</dbReference>
<comment type="pathway">
    <text evidence="1 12">Cofactor biosynthesis; coenzyme A biosynthesis.</text>
</comment>
<dbReference type="GO" id="GO:0005737">
    <property type="term" value="C:cytoplasm"/>
    <property type="evidence" value="ECO:0007669"/>
    <property type="project" value="TreeGrafter"/>
</dbReference>
<dbReference type="GO" id="GO:0008677">
    <property type="term" value="F:2-dehydropantoate 2-reductase activity"/>
    <property type="evidence" value="ECO:0007669"/>
    <property type="project" value="UniProtKB-EC"/>
</dbReference>
<proteinExistence type="inferred from homology"/>
<keyword evidence="6 12" id="KW-0173">Coenzyme A biosynthesis</keyword>
<evidence type="ECO:0000256" key="4">
    <source>
        <dbReference type="ARBA" id="ARBA00019465"/>
    </source>
</evidence>
<dbReference type="SUPFAM" id="SSF51735">
    <property type="entry name" value="NAD(P)-binding Rossmann-fold domains"/>
    <property type="match status" value="1"/>
</dbReference>
<dbReference type="NCBIfam" id="TIGR00745">
    <property type="entry name" value="apbA_panE"/>
    <property type="match status" value="1"/>
</dbReference>
<organism evidence="15 16">
    <name type="scientific">Halobacterium jilantaiense</name>
    <dbReference type="NCBI Taxonomy" id="355548"/>
    <lineage>
        <taxon>Archaea</taxon>
        <taxon>Methanobacteriati</taxon>
        <taxon>Methanobacteriota</taxon>
        <taxon>Stenosarchaea group</taxon>
        <taxon>Halobacteria</taxon>
        <taxon>Halobacteriales</taxon>
        <taxon>Halobacteriaceae</taxon>
        <taxon>Halobacterium</taxon>
    </lineage>
</organism>
<sequence>MHVVVQGSGSLGSLVGGLLAAAGEDVTLLGRPGDHLERVAAEGLVVEHPDGGETTTRPATATDPAAAADADLVVVCVKSYDTDTAAEALAGHLTGGAVLTLQNGLGNAEALAESVGDAAVLAGTTTHGAVLEAPGVVRHAGEGETTVGRYAGATDAFVRRVADALSAAGLDASVTDDPERAVWTKVLVNAGINAATALARVPNGALVGDEAGERLLERAVTEGVAVARAEGVDVPGDVVEQTRSVARRTASNHSSMRQDLDRGSRTEVEALHGALAARAREHGVDAPVLRTLADLVRLAEGNEN</sequence>
<comment type="similarity">
    <text evidence="2 12">Belongs to the ketopantoate reductase family.</text>
</comment>
<dbReference type="Gene3D" id="1.10.1040.10">
    <property type="entry name" value="N-(1-d-carboxylethyl)-l-norvaline Dehydrogenase, domain 2"/>
    <property type="match status" value="1"/>
</dbReference>
<dbReference type="GO" id="GO:0015940">
    <property type="term" value="P:pantothenate biosynthetic process"/>
    <property type="evidence" value="ECO:0007669"/>
    <property type="project" value="InterPro"/>
</dbReference>
<evidence type="ECO:0000256" key="10">
    <source>
        <dbReference type="ARBA" id="ARBA00048196"/>
    </source>
</evidence>
<evidence type="ECO:0000259" key="13">
    <source>
        <dbReference type="Pfam" id="PF02558"/>
    </source>
</evidence>
<dbReference type="Proteomes" id="UP000198518">
    <property type="component" value="Unassembled WGS sequence"/>
</dbReference>
<dbReference type="PANTHER" id="PTHR43765:SF2">
    <property type="entry name" value="2-DEHYDROPANTOATE 2-REDUCTASE"/>
    <property type="match status" value="1"/>
</dbReference>
<dbReference type="STRING" id="355548.SAMN04487945_0698"/>
<comment type="function">
    <text evidence="12">Catalyzes the NADPH-dependent reduction of ketopantoate into pantoic acid.</text>
</comment>
<dbReference type="InterPro" id="IPR013332">
    <property type="entry name" value="KPR_N"/>
</dbReference>
<feature type="domain" description="Ketopantoate reductase C-terminal" evidence="14">
    <location>
        <begin position="180"/>
        <end position="299"/>
    </location>
</feature>
<dbReference type="InterPro" id="IPR050838">
    <property type="entry name" value="Ketopantoate_reductase"/>
</dbReference>
<dbReference type="UniPathway" id="UPA00241"/>
<evidence type="ECO:0000256" key="12">
    <source>
        <dbReference type="RuleBase" id="RU362068"/>
    </source>
</evidence>
<evidence type="ECO:0000256" key="8">
    <source>
        <dbReference type="ARBA" id="ARBA00032024"/>
    </source>
</evidence>
<evidence type="ECO:0000256" key="3">
    <source>
        <dbReference type="ARBA" id="ARBA00013014"/>
    </source>
</evidence>
<dbReference type="EMBL" id="FOJA01000001">
    <property type="protein sequence ID" value="SEV97785.1"/>
    <property type="molecule type" value="Genomic_DNA"/>
</dbReference>
<dbReference type="AlphaFoldDB" id="A0A1I0NAJ2"/>
<dbReference type="RefSeq" id="WP_089668001.1">
    <property type="nucleotide sequence ID" value="NZ_FOJA01000001.1"/>
</dbReference>
<keyword evidence="7 12" id="KW-0560">Oxidoreductase</keyword>
<name>A0A1I0NAJ2_9EURY</name>
<comment type="catalytic activity">
    <reaction evidence="10">
        <text>(R)-pantoate + NAD(+) = 2-dehydropantoate + NADH + H(+)</text>
        <dbReference type="Rhea" id="RHEA:61292"/>
        <dbReference type="ChEBI" id="CHEBI:11561"/>
        <dbReference type="ChEBI" id="CHEBI:15378"/>
        <dbReference type="ChEBI" id="CHEBI:15980"/>
        <dbReference type="ChEBI" id="CHEBI:57540"/>
        <dbReference type="ChEBI" id="CHEBI:57945"/>
    </reaction>
    <physiologicalReaction direction="right-to-left" evidence="10">
        <dbReference type="Rhea" id="RHEA:61294"/>
    </physiologicalReaction>
</comment>
<evidence type="ECO:0000256" key="1">
    <source>
        <dbReference type="ARBA" id="ARBA00004724"/>
    </source>
</evidence>
<feature type="domain" description="Ketopantoate reductase N-terminal" evidence="13">
    <location>
        <begin position="3"/>
        <end position="151"/>
    </location>
</feature>
<dbReference type="SUPFAM" id="SSF48179">
    <property type="entry name" value="6-phosphogluconate dehydrogenase C-terminal domain-like"/>
    <property type="match status" value="1"/>
</dbReference>
<evidence type="ECO:0000256" key="2">
    <source>
        <dbReference type="ARBA" id="ARBA00007870"/>
    </source>
</evidence>
<evidence type="ECO:0000313" key="15">
    <source>
        <dbReference type="EMBL" id="SEV97785.1"/>
    </source>
</evidence>
<dbReference type="Pfam" id="PF02558">
    <property type="entry name" value="ApbA"/>
    <property type="match status" value="1"/>
</dbReference>
<dbReference type="InterPro" id="IPR013752">
    <property type="entry name" value="KPA_reductase"/>
</dbReference>
<dbReference type="FunFam" id="1.10.1040.10:FF:000017">
    <property type="entry name" value="2-dehydropantoate 2-reductase"/>
    <property type="match status" value="1"/>
</dbReference>